<feature type="transmembrane region" description="Helical" evidence="1">
    <location>
        <begin position="297"/>
        <end position="323"/>
    </location>
</feature>
<name>A0A6A6TQQ5_9PLEO</name>
<evidence type="ECO:0000313" key="2">
    <source>
        <dbReference type="EMBL" id="KAF2662395.1"/>
    </source>
</evidence>
<dbReference type="AlphaFoldDB" id="A0A6A6TQQ5"/>
<reference evidence="2" key="1">
    <citation type="journal article" date="2020" name="Stud. Mycol.">
        <title>101 Dothideomycetes genomes: a test case for predicting lifestyles and emergence of pathogens.</title>
        <authorList>
            <person name="Haridas S."/>
            <person name="Albert R."/>
            <person name="Binder M."/>
            <person name="Bloem J."/>
            <person name="Labutti K."/>
            <person name="Salamov A."/>
            <person name="Andreopoulos B."/>
            <person name="Baker S."/>
            <person name="Barry K."/>
            <person name="Bills G."/>
            <person name="Bluhm B."/>
            <person name="Cannon C."/>
            <person name="Castanera R."/>
            <person name="Culley D."/>
            <person name="Daum C."/>
            <person name="Ezra D."/>
            <person name="Gonzalez J."/>
            <person name="Henrissat B."/>
            <person name="Kuo A."/>
            <person name="Liang C."/>
            <person name="Lipzen A."/>
            <person name="Lutzoni F."/>
            <person name="Magnuson J."/>
            <person name="Mondo S."/>
            <person name="Nolan M."/>
            <person name="Ohm R."/>
            <person name="Pangilinan J."/>
            <person name="Park H.-J."/>
            <person name="Ramirez L."/>
            <person name="Alfaro M."/>
            <person name="Sun H."/>
            <person name="Tritt A."/>
            <person name="Yoshinaga Y."/>
            <person name="Zwiers L.-H."/>
            <person name="Turgeon B."/>
            <person name="Goodwin S."/>
            <person name="Spatafora J."/>
            <person name="Crous P."/>
            <person name="Grigoriev I."/>
        </authorList>
    </citation>
    <scope>NUCLEOTIDE SEQUENCE</scope>
    <source>
        <strain evidence="2">CBS 122681</strain>
    </source>
</reference>
<sequence>MITINLRARGKLRQQCLTFGDIIVASALDPELRVHGECMVNANESYRRHTSHVCHKHCRSNETSITGEDEIGHCQKCKKHNAVNMFSNQPQPTITTKIKKGLISNLGNTALTQICILMLCSMAMLGGSIALAVIVGAQYSEWKSDCKRNPGNHDCSIPSTTYFAEISGGFGGFNRSLPLASLPPDSLQNELISFSITNGAQFIYSLLYLMLIYNITLISQEHDWGKLETERRRLRCTIVKGDGFIQRYLLQLPKKILFPIMVYSVFTHWMIGEALQAQETIWRDHSDGWEVEHSNYTITYAAYPLWIATTLILFMTGACWWAFTYNREGYIPQMFGSIRTLCAATTSLDDFPLDGVQWGDLGMGEKFRHAGLTAEDILPIQPNELYAGKGPGETKAPSVRATGVEHTYLPMRNIADGGKRAFEKDET</sequence>
<protein>
    <submittedName>
        <fullName evidence="2">Uncharacterized protein</fullName>
    </submittedName>
</protein>
<gene>
    <name evidence="2" type="ORF">K491DRAFT_585125</name>
</gene>
<keyword evidence="1" id="KW-0472">Membrane</keyword>
<evidence type="ECO:0000256" key="1">
    <source>
        <dbReference type="SAM" id="Phobius"/>
    </source>
</evidence>
<keyword evidence="3" id="KW-1185">Reference proteome</keyword>
<feature type="transmembrane region" description="Helical" evidence="1">
    <location>
        <begin position="114"/>
        <end position="135"/>
    </location>
</feature>
<accession>A0A6A6TQQ5</accession>
<dbReference type="OrthoDB" id="5429634at2759"/>
<feature type="transmembrane region" description="Helical" evidence="1">
    <location>
        <begin position="191"/>
        <end position="213"/>
    </location>
</feature>
<dbReference type="Proteomes" id="UP000799324">
    <property type="component" value="Unassembled WGS sequence"/>
</dbReference>
<dbReference type="PANTHER" id="PTHR35395:SF1">
    <property type="entry name" value="DUF6536 DOMAIN-CONTAINING PROTEIN"/>
    <property type="match status" value="1"/>
</dbReference>
<keyword evidence="1" id="KW-1133">Transmembrane helix</keyword>
<evidence type="ECO:0000313" key="3">
    <source>
        <dbReference type="Proteomes" id="UP000799324"/>
    </source>
</evidence>
<keyword evidence="1" id="KW-0812">Transmembrane</keyword>
<dbReference type="EMBL" id="MU004289">
    <property type="protein sequence ID" value="KAF2662395.1"/>
    <property type="molecule type" value="Genomic_DNA"/>
</dbReference>
<organism evidence="2 3">
    <name type="scientific">Lophiostoma macrostomum CBS 122681</name>
    <dbReference type="NCBI Taxonomy" id="1314788"/>
    <lineage>
        <taxon>Eukaryota</taxon>
        <taxon>Fungi</taxon>
        <taxon>Dikarya</taxon>
        <taxon>Ascomycota</taxon>
        <taxon>Pezizomycotina</taxon>
        <taxon>Dothideomycetes</taxon>
        <taxon>Pleosporomycetidae</taxon>
        <taxon>Pleosporales</taxon>
        <taxon>Lophiostomataceae</taxon>
        <taxon>Lophiostoma</taxon>
    </lineage>
</organism>
<dbReference type="PANTHER" id="PTHR35395">
    <property type="entry name" value="DUF6536 DOMAIN-CONTAINING PROTEIN"/>
    <property type="match status" value="1"/>
</dbReference>
<proteinExistence type="predicted"/>